<dbReference type="HOGENOM" id="CLU_007316_2_0_1"/>
<sequence length="611" mass="67665">MAPKNWTWCFFVKGTKKFGKNKSQYRAYCISCIAHYTQNLERADQQAVAHGGSLALVRDKGEVYKEACRLAKPICGRPADFRRHIRVCPYMPKEAKERLQSEEAQANEPAIHPANAVPLHHQVSATVPLILAHHPKTHPINLTHSELHEFHQDLLHLFAAVNIPFHAIGSPQAGIFFRKWVPGPELPTRQALGGRILDAAVAESKERMRVAVNGKLATGISDGWKSLKKSLLAGMINVDYKAYTVKVVDISALPKTAENHLEVVKSIIEFCKSKLLVKIIGWVSDAGGDSRAMRVRLGKERPDLILLDCWAHQIELIVGDIFKTKSELVAAGADAQISKHKLVAKHTAMSYQAMSAGPHITSPSKVYSMIKGRCKQQWHFTGKSINTVAVWLAVVHPGSSNTGLSQFVELAVRVHSVVANSAGVERLFSEMGHVQGSKRRNRLHYDKVHDLATVRMDLKRQHQVAGLIRKRARRHFNSTSFEATSLLHQSSPEIASGSVSDSEASDDEDDSDVPVDLKILAARLADATVDDEDEDHPEAPEAVGSTECQGPRVRLFFGTAHPIPLRDVFKFAEVNNNVNDNGLGVFWEDGVRILSKERKVYECISSESVPE</sequence>
<feature type="compositionally biased region" description="Acidic residues" evidence="1">
    <location>
        <begin position="503"/>
        <end position="512"/>
    </location>
</feature>
<evidence type="ECO:0000256" key="1">
    <source>
        <dbReference type="SAM" id="MobiDB-lite"/>
    </source>
</evidence>
<dbReference type="EMBL" id="CAOJ01016587">
    <property type="protein sequence ID" value="CCO36946.1"/>
    <property type="molecule type" value="Genomic_DNA"/>
</dbReference>
<feature type="region of interest" description="Disordered" evidence="1">
    <location>
        <begin position="527"/>
        <end position="546"/>
    </location>
</feature>
<reference evidence="2 3" key="1">
    <citation type="journal article" date="2013" name="J. Biotechnol.">
        <title>Establishment and interpretation of the genome sequence of the phytopathogenic fungus Rhizoctonia solani AG1-IB isolate 7/3/14.</title>
        <authorList>
            <person name="Wibberg D.W."/>
            <person name="Jelonek L.J."/>
            <person name="Rupp O.R."/>
            <person name="Hennig M.H."/>
            <person name="Eikmeyer F.E."/>
            <person name="Goesmann A.G."/>
            <person name="Hartmann A.H."/>
            <person name="Borriss R.B."/>
            <person name="Grosch R.G."/>
            <person name="Puehler A.P."/>
            <person name="Schlueter A.S."/>
        </authorList>
    </citation>
    <scope>NUCLEOTIDE SEQUENCE [LARGE SCALE GENOMIC DNA]</scope>
    <source>
        <strain evidence="3">AG1-IB / isolate 7/3/14</strain>
    </source>
</reference>
<dbReference type="InterPro" id="IPR012337">
    <property type="entry name" value="RNaseH-like_sf"/>
</dbReference>
<proteinExistence type="predicted"/>
<dbReference type="Proteomes" id="UP000012065">
    <property type="component" value="Unassembled WGS sequence"/>
</dbReference>
<organism evidence="2 3">
    <name type="scientific">Thanatephorus cucumeris (strain AG1-IB / isolate 7/3/14)</name>
    <name type="common">Lettuce bottom rot fungus</name>
    <name type="synonym">Rhizoctonia solani</name>
    <dbReference type="NCBI Taxonomy" id="1108050"/>
    <lineage>
        <taxon>Eukaryota</taxon>
        <taxon>Fungi</taxon>
        <taxon>Dikarya</taxon>
        <taxon>Basidiomycota</taxon>
        <taxon>Agaricomycotina</taxon>
        <taxon>Agaricomycetes</taxon>
        <taxon>Cantharellales</taxon>
        <taxon>Ceratobasidiaceae</taxon>
        <taxon>Rhizoctonia</taxon>
        <taxon>Rhizoctonia solani AG-1</taxon>
    </lineage>
</organism>
<dbReference type="AlphaFoldDB" id="M5CBW5"/>
<accession>M5CBW5</accession>
<protein>
    <submittedName>
        <fullName evidence="2">Uncharacterized protein</fullName>
    </submittedName>
</protein>
<evidence type="ECO:0000313" key="3">
    <source>
        <dbReference type="Proteomes" id="UP000012065"/>
    </source>
</evidence>
<comment type="caution">
    <text evidence="2">The sequence shown here is derived from an EMBL/GenBank/DDBJ whole genome shotgun (WGS) entry which is preliminary data.</text>
</comment>
<name>M5CBW5_THACB</name>
<evidence type="ECO:0000313" key="2">
    <source>
        <dbReference type="EMBL" id="CCO36946.1"/>
    </source>
</evidence>
<feature type="region of interest" description="Disordered" evidence="1">
    <location>
        <begin position="492"/>
        <end position="512"/>
    </location>
</feature>
<gene>
    <name evidence="2" type="ORF">BN14_11095</name>
</gene>
<dbReference type="SUPFAM" id="SSF53098">
    <property type="entry name" value="Ribonuclease H-like"/>
    <property type="match status" value="2"/>
</dbReference>